<protein>
    <submittedName>
        <fullName evidence="1">Uncharacterized protein</fullName>
    </submittedName>
</protein>
<dbReference type="EMBL" id="JARBHB010000008">
    <property type="protein sequence ID" value="KAJ8877016.1"/>
    <property type="molecule type" value="Genomic_DNA"/>
</dbReference>
<name>A0ABQ9GYB1_9NEOP</name>
<proteinExistence type="predicted"/>
<keyword evidence="2" id="KW-1185">Reference proteome</keyword>
<evidence type="ECO:0000313" key="2">
    <source>
        <dbReference type="Proteomes" id="UP001159363"/>
    </source>
</evidence>
<organism evidence="1 2">
    <name type="scientific">Dryococelus australis</name>
    <dbReference type="NCBI Taxonomy" id="614101"/>
    <lineage>
        <taxon>Eukaryota</taxon>
        <taxon>Metazoa</taxon>
        <taxon>Ecdysozoa</taxon>
        <taxon>Arthropoda</taxon>
        <taxon>Hexapoda</taxon>
        <taxon>Insecta</taxon>
        <taxon>Pterygota</taxon>
        <taxon>Neoptera</taxon>
        <taxon>Polyneoptera</taxon>
        <taxon>Phasmatodea</taxon>
        <taxon>Verophasmatodea</taxon>
        <taxon>Anareolatae</taxon>
        <taxon>Phasmatidae</taxon>
        <taxon>Eurycanthinae</taxon>
        <taxon>Dryococelus</taxon>
    </lineage>
</organism>
<dbReference type="Proteomes" id="UP001159363">
    <property type="component" value="Chromosome 7"/>
</dbReference>
<evidence type="ECO:0000313" key="1">
    <source>
        <dbReference type="EMBL" id="KAJ8877016.1"/>
    </source>
</evidence>
<sequence length="139" mass="16363">MLDEKQLLETMDINVEDITEDKRKRNSSRRMPRRNRLMCSVYLIKVFERKSVFSKLFLKKKLLALKFKPKEKLEHLLSFDGLVNDLENAGAKMDDMDKICNLLLIMGDNSNTVVTAIETMKQDLTMEFVKCRLLEEEMK</sequence>
<accession>A0ABQ9GYB1</accession>
<gene>
    <name evidence="1" type="ORF">PR048_021468</name>
</gene>
<dbReference type="Pfam" id="PF14223">
    <property type="entry name" value="Retrotran_gag_2"/>
    <property type="match status" value="1"/>
</dbReference>
<reference evidence="1 2" key="1">
    <citation type="submission" date="2023-02" db="EMBL/GenBank/DDBJ databases">
        <title>LHISI_Scaffold_Assembly.</title>
        <authorList>
            <person name="Stuart O.P."/>
            <person name="Cleave R."/>
            <person name="Magrath M.J.L."/>
            <person name="Mikheyev A.S."/>
        </authorList>
    </citation>
    <scope>NUCLEOTIDE SEQUENCE [LARGE SCALE GENOMIC DNA]</scope>
    <source>
        <strain evidence="1">Daus_M_001</strain>
        <tissue evidence="1">Leg muscle</tissue>
    </source>
</reference>
<comment type="caution">
    <text evidence="1">The sequence shown here is derived from an EMBL/GenBank/DDBJ whole genome shotgun (WGS) entry which is preliminary data.</text>
</comment>